<dbReference type="AlphaFoldDB" id="A0A9P8TEW6"/>
<dbReference type="EMBL" id="JAEUBF010000681">
    <property type="protein sequence ID" value="KAH3676055.1"/>
    <property type="molecule type" value="Genomic_DNA"/>
</dbReference>
<evidence type="ECO:0000256" key="1">
    <source>
        <dbReference type="SAM" id="MobiDB-lite"/>
    </source>
</evidence>
<protein>
    <submittedName>
        <fullName evidence="2">Uncharacterized protein</fullName>
    </submittedName>
</protein>
<gene>
    <name evidence="2" type="ORF">WICMUC_002352</name>
</gene>
<comment type="caution">
    <text evidence="2">The sequence shown here is derived from an EMBL/GenBank/DDBJ whole genome shotgun (WGS) entry which is preliminary data.</text>
</comment>
<feature type="region of interest" description="Disordered" evidence="1">
    <location>
        <begin position="269"/>
        <end position="297"/>
    </location>
</feature>
<keyword evidence="3" id="KW-1185">Reference proteome</keyword>
<sequence length="470" mass="54137">MSYTDTEITSSVSQLVARKDRKRSFHIIKTVLIVALQFGAKPYVIFTDLTENKGLENDPYTLDQRIGDTSAFITKNKICRFPIKIENMKQFQENYYQTRGSRISTSSPYLNVSKLFLFAEVKFSIKEYYGRLDGYMSYVLLHNRKDIDVKEPIYRKYFNLWDNEIRSHSSIIKQIFPIQFWRKYLDDTSTEIEDLHNESYISSTQDPNNIYGVREHQFDRFGNQETRSMIDTRQDGENKIPNNSQNLNSAPPIKNRSIQRANVYDSQFSTPETAPKINTYKRSPDSQPGLYDTGICSESSPEAPSFVKKIKHQQRVKPNNAISINELNRSNELDGTEYLVSGYIVQLGPTSSLMLKTSDKTLSLSPLTITIAEDRENIRDSDLDLLTMTLCNESELMSFFNIKHSEGLFVLSDDLLAKFNSLLLDKDSVFNFRIVRQKLYIGNSQSIDPNFYVLGWAVNGLTLNSLLSLR</sequence>
<accession>A0A9P8TEW6</accession>
<dbReference type="InterPro" id="IPR012340">
    <property type="entry name" value="NA-bd_OB-fold"/>
</dbReference>
<reference evidence="2" key="1">
    <citation type="journal article" date="2021" name="Open Biol.">
        <title>Shared evolutionary footprints suggest mitochondrial oxidative damage underlies multiple complex I losses in fungi.</title>
        <authorList>
            <person name="Schikora-Tamarit M.A."/>
            <person name="Marcet-Houben M."/>
            <person name="Nosek J."/>
            <person name="Gabaldon T."/>
        </authorList>
    </citation>
    <scope>NUCLEOTIDE SEQUENCE</scope>
    <source>
        <strain evidence="2">CBS6341</strain>
    </source>
</reference>
<evidence type="ECO:0000313" key="2">
    <source>
        <dbReference type="EMBL" id="KAH3676055.1"/>
    </source>
</evidence>
<dbReference type="Gene3D" id="2.40.50.140">
    <property type="entry name" value="Nucleic acid-binding proteins"/>
    <property type="match status" value="1"/>
</dbReference>
<dbReference type="Proteomes" id="UP000769528">
    <property type="component" value="Unassembled WGS sequence"/>
</dbReference>
<organism evidence="2 3">
    <name type="scientific">Wickerhamomyces mucosus</name>
    <dbReference type="NCBI Taxonomy" id="1378264"/>
    <lineage>
        <taxon>Eukaryota</taxon>
        <taxon>Fungi</taxon>
        <taxon>Dikarya</taxon>
        <taxon>Ascomycota</taxon>
        <taxon>Saccharomycotina</taxon>
        <taxon>Saccharomycetes</taxon>
        <taxon>Phaffomycetales</taxon>
        <taxon>Wickerhamomycetaceae</taxon>
        <taxon>Wickerhamomyces</taxon>
    </lineage>
</organism>
<reference evidence="2" key="2">
    <citation type="submission" date="2021-01" db="EMBL/GenBank/DDBJ databases">
        <authorList>
            <person name="Schikora-Tamarit M.A."/>
        </authorList>
    </citation>
    <scope>NUCLEOTIDE SEQUENCE</scope>
    <source>
        <strain evidence="2">CBS6341</strain>
    </source>
</reference>
<name>A0A9P8TEW6_9ASCO</name>
<evidence type="ECO:0000313" key="3">
    <source>
        <dbReference type="Proteomes" id="UP000769528"/>
    </source>
</evidence>
<proteinExistence type="predicted"/>